<evidence type="ECO:0000256" key="2">
    <source>
        <dbReference type="ARBA" id="ARBA00023157"/>
    </source>
</evidence>
<dbReference type="Gene3D" id="2.60.120.290">
    <property type="entry name" value="Spermadhesin, CUB domain"/>
    <property type="match status" value="4"/>
</dbReference>
<proteinExistence type="predicted"/>
<dbReference type="AlphaFoldDB" id="A0A087UUU7"/>
<evidence type="ECO:0000313" key="6">
    <source>
        <dbReference type="Proteomes" id="UP000054359"/>
    </source>
</evidence>
<feature type="domain" description="CUB" evidence="4">
    <location>
        <begin position="335"/>
        <end position="445"/>
    </location>
</feature>
<dbReference type="SUPFAM" id="SSF49854">
    <property type="entry name" value="Spermadhesin, CUB domain"/>
    <property type="match status" value="4"/>
</dbReference>
<keyword evidence="6" id="KW-1185">Reference proteome</keyword>
<accession>A0A087UUU7</accession>
<dbReference type="STRING" id="407821.A0A087UUU7"/>
<dbReference type="SMART" id="SM00042">
    <property type="entry name" value="CUB"/>
    <property type="match status" value="3"/>
</dbReference>
<dbReference type="CDD" id="cd00041">
    <property type="entry name" value="CUB"/>
    <property type="match status" value="3"/>
</dbReference>
<dbReference type="PROSITE" id="PS01180">
    <property type="entry name" value="CUB"/>
    <property type="match status" value="4"/>
</dbReference>
<keyword evidence="1" id="KW-0677">Repeat</keyword>
<dbReference type="Pfam" id="PF00431">
    <property type="entry name" value="CUB"/>
    <property type="match status" value="3"/>
</dbReference>
<organism evidence="5 6">
    <name type="scientific">Stegodyphus mimosarum</name>
    <name type="common">African social velvet spider</name>
    <dbReference type="NCBI Taxonomy" id="407821"/>
    <lineage>
        <taxon>Eukaryota</taxon>
        <taxon>Metazoa</taxon>
        <taxon>Ecdysozoa</taxon>
        <taxon>Arthropoda</taxon>
        <taxon>Chelicerata</taxon>
        <taxon>Arachnida</taxon>
        <taxon>Araneae</taxon>
        <taxon>Araneomorphae</taxon>
        <taxon>Entelegynae</taxon>
        <taxon>Eresoidea</taxon>
        <taxon>Eresidae</taxon>
        <taxon>Stegodyphus</taxon>
    </lineage>
</organism>
<feature type="domain" description="CUB" evidence="4">
    <location>
        <begin position="1"/>
        <end position="65"/>
    </location>
</feature>
<protein>
    <submittedName>
        <fullName evidence="5">Cubilin</fullName>
    </submittedName>
</protein>
<keyword evidence="2" id="KW-1015">Disulfide bond</keyword>
<feature type="domain" description="CUB" evidence="4">
    <location>
        <begin position="209"/>
        <end position="317"/>
    </location>
</feature>
<reference evidence="5 6" key="1">
    <citation type="submission" date="2013-11" db="EMBL/GenBank/DDBJ databases">
        <title>Genome sequencing of Stegodyphus mimosarum.</title>
        <authorList>
            <person name="Bechsgaard J."/>
        </authorList>
    </citation>
    <scope>NUCLEOTIDE SEQUENCE [LARGE SCALE GENOMIC DNA]</scope>
</reference>
<evidence type="ECO:0000259" key="4">
    <source>
        <dbReference type="PROSITE" id="PS01180"/>
    </source>
</evidence>
<dbReference type="PANTHER" id="PTHR24251">
    <property type="entry name" value="OVOCHYMASE-RELATED"/>
    <property type="match status" value="1"/>
</dbReference>
<gene>
    <name evidence="5" type="ORF">X975_06756</name>
</gene>
<dbReference type="InterPro" id="IPR000859">
    <property type="entry name" value="CUB_dom"/>
</dbReference>
<sequence length="471" mass="52914">MLAFDVENEASCSKDYLQIGEDKICGPLPTRTVRAIPFTGEKMSLKFKSDAKNERPGFSILVQQLEDCVEIHRSASSVGKCAHEFSAETFLLQSPDFPEEYPADATCEYRIKRRTPAHCRLELRVLSFDLEEGTDGRCDADHLELPAGYKLCGQLPKDHTESVLFMEGEMILNFRSDATTQRPGFSIQVRQLMDCGTSSSVAPPTKESCGGIFDSEEFSLKSPNFPHDYPHEAHCEYMVKKSSDAVCGLELRFAHFDVEKGPDCTYDYLDIGHKTICGHLPSGFTRVIPFESPQMKFTFRSDRGTSKSGFAIKVRQRADCGVTTWKPATPPPRMCDHCLKESRGHLISPDYPDNYPAGLRCTYHLQRVKSFCGLEIFFHDFQLQDSLGCSKDALIVAGERLCGDRLKGKIKKLDFPIGEPNEVILQFETDDEGSGQGFHAEYRQIACRGYPWRQGRSQWTPSNASDWTAGD</sequence>
<evidence type="ECO:0000256" key="1">
    <source>
        <dbReference type="ARBA" id="ARBA00022737"/>
    </source>
</evidence>
<evidence type="ECO:0000313" key="5">
    <source>
        <dbReference type="EMBL" id="KFM81136.1"/>
    </source>
</evidence>
<feature type="domain" description="CUB" evidence="4">
    <location>
        <begin position="81"/>
        <end position="192"/>
    </location>
</feature>
<dbReference type="OrthoDB" id="6369184at2759"/>
<dbReference type="EMBL" id="KK121752">
    <property type="protein sequence ID" value="KFM81136.1"/>
    <property type="molecule type" value="Genomic_DNA"/>
</dbReference>
<evidence type="ECO:0000256" key="3">
    <source>
        <dbReference type="PROSITE-ProRule" id="PRU00059"/>
    </source>
</evidence>
<comment type="caution">
    <text evidence="3">Lacks conserved residue(s) required for the propagation of feature annotation.</text>
</comment>
<dbReference type="OMA" id="MEGEMIL"/>
<feature type="non-terminal residue" evidence="5">
    <location>
        <position position="471"/>
    </location>
</feature>
<name>A0A087UUU7_STEMI</name>
<dbReference type="Proteomes" id="UP000054359">
    <property type="component" value="Unassembled WGS sequence"/>
</dbReference>
<dbReference type="InterPro" id="IPR035914">
    <property type="entry name" value="Sperma_CUB_dom_sf"/>
</dbReference>